<dbReference type="Proteomes" id="UP001501771">
    <property type="component" value="Unassembled WGS sequence"/>
</dbReference>
<dbReference type="EMBL" id="BAAAQR010000001">
    <property type="protein sequence ID" value="GAA2137621.1"/>
    <property type="molecule type" value="Genomic_DNA"/>
</dbReference>
<dbReference type="SUPFAM" id="SSF81324">
    <property type="entry name" value="Voltage-gated potassium channels"/>
    <property type="match status" value="1"/>
</dbReference>
<keyword evidence="3" id="KW-0407">Ion channel</keyword>
<comment type="caution">
    <text evidence="3">The sequence shown here is derived from an EMBL/GenBank/DDBJ whole genome shotgun (WGS) entry which is preliminary data.</text>
</comment>
<dbReference type="InterPro" id="IPR013099">
    <property type="entry name" value="K_chnl_dom"/>
</dbReference>
<accession>A0ABP5KZS4</accession>
<protein>
    <submittedName>
        <fullName evidence="3">Potassium channel family protein</fullName>
    </submittedName>
</protein>
<keyword evidence="3" id="KW-0813">Transport</keyword>
<organism evidence="3 4">
    <name type="scientific">Nocardioides koreensis</name>
    <dbReference type="NCBI Taxonomy" id="433651"/>
    <lineage>
        <taxon>Bacteria</taxon>
        <taxon>Bacillati</taxon>
        <taxon>Actinomycetota</taxon>
        <taxon>Actinomycetes</taxon>
        <taxon>Propionibacteriales</taxon>
        <taxon>Nocardioidaceae</taxon>
        <taxon>Nocardioides</taxon>
    </lineage>
</organism>
<name>A0ABP5KZS4_9ACTN</name>
<keyword evidence="1" id="KW-1133">Transmembrane helix</keyword>
<keyword evidence="3" id="KW-0406">Ion transport</keyword>
<feature type="domain" description="Potassium channel" evidence="2">
    <location>
        <begin position="92"/>
        <end position="170"/>
    </location>
</feature>
<feature type="transmembrane region" description="Helical" evidence="1">
    <location>
        <begin position="121"/>
        <end position="140"/>
    </location>
</feature>
<evidence type="ECO:0000259" key="2">
    <source>
        <dbReference type="Pfam" id="PF07885"/>
    </source>
</evidence>
<sequence>MRTGETTAGGRQVPAERRHALVSLARSLLVAGGIVVGYFVLPMTRLDGDSLLRLLAGLALIAALLAWQIRQITRSAYPRLRAVETLSVTLSLFFAVFATAYHVMSVDDPASFTEPLTRLDAAYFTVTVFATVGFGDIAATTETARAVTTTQMLGDLVLVGLVAHAVVEAVRTGMERQERRT</sequence>
<evidence type="ECO:0000256" key="1">
    <source>
        <dbReference type="SAM" id="Phobius"/>
    </source>
</evidence>
<evidence type="ECO:0000313" key="3">
    <source>
        <dbReference type="EMBL" id="GAA2137621.1"/>
    </source>
</evidence>
<keyword evidence="4" id="KW-1185">Reference proteome</keyword>
<keyword evidence="1" id="KW-0812">Transmembrane</keyword>
<dbReference type="Pfam" id="PF07885">
    <property type="entry name" value="Ion_trans_2"/>
    <property type="match status" value="1"/>
</dbReference>
<dbReference type="Gene3D" id="1.10.287.70">
    <property type="match status" value="1"/>
</dbReference>
<proteinExistence type="predicted"/>
<gene>
    <name evidence="3" type="ORF">GCM10009844_04850</name>
</gene>
<feature type="transmembrane region" description="Helical" evidence="1">
    <location>
        <begin position="20"/>
        <end position="39"/>
    </location>
</feature>
<feature type="transmembrane region" description="Helical" evidence="1">
    <location>
        <begin position="82"/>
        <end position="101"/>
    </location>
</feature>
<evidence type="ECO:0000313" key="4">
    <source>
        <dbReference type="Proteomes" id="UP001501771"/>
    </source>
</evidence>
<dbReference type="GO" id="GO:0034220">
    <property type="term" value="P:monoatomic ion transmembrane transport"/>
    <property type="evidence" value="ECO:0007669"/>
    <property type="project" value="UniProtKB-KW"/>
</dbReference>
<dbReference type="RefSeq" id="WP_344147012.1">
    <property type="nucleotide sequence ID" value="NZ_BAAAQR010000001.1"/>
</dbReference>
<feature type="transmembrane region" description="Helical" evidence="1">
    <location>
        <begin position="51"/>
        <end position="70"/>
    </location>
</feature>
<keyword evidence="1" id="KW-0472">Membrane</keyword>
<reference evidence="4" key="1">
    <citation type="journal article" date="2019" name="Int. J. Syst. Evol. Microbiol.">
        <title>The Global Catalogue of Microorganisms (GCM) 10K type strain sequencing project: providing services to taxonomists for standard genome sequencing and annotation.</title>
        <authorList>
            <consortium name="The Broad Institute Genomics Platform"/>
            <consortium name="The Broad Institute Genome Sequencing Center for Infectious Disease"/>
            <person name="Wu L."/>
            <person name="Ma J."/>
        </authorList>
    </citation>
    <scope>NUCLEOTIDE SEQUENCE [LARGE SCALE GENOMIC DNA]</scope>
    <source>
        <strain evidence="4">JCM 16022</strain>
    </source>
</reference>